<proteinExistence type="predicted"/>
<keyword evidence="2" id="KW-1185">Reference proteome</keyword>
<organism evidence="1 2">
    <name type="scientific">Racocetra persica</name>
    <dbReference type="NCBI Taxonomy" id="160502"/>
    <lineage>
        <taxon>Eukaryota</taxon>
        <taxon>Fungi</taxon>
        <taxon>Fungi incertae sedis</taxon>
        <taxon>Mucoromycota</taxon>
        <taxon>Glomeromycotina</taxon>
        <taxon>Glomeromycetes</taxon>
        <taxon>Diversisporales</taxon>
        <taxon>Gigasporaceae</taxon>
        <taxon>Racocetra</taxon>
    </lineage>
</organism>
<evidence type="ECO:0000313" key="1">
    <source>
        <dbReference type="EMBL" id="CAG8774892.1"/>
    </source>
</evidence>
<accession>A0ACA9R302</accession>
<protein>
    <submittedName>
        <fullName evidence="1">20986_t:CDS:1</fullName>
    </submittedName>
</protein>
<name>A0ACA9R302_9GLOM</name>
<dbReference type="Proteomes" id="UP000789920">
    <property type="component" value="Unassembled WGS sequence"/>
</dbReference>
<comment type="caution">
    <text evidence="1">The sequence shown here is derived from an EMBL/GenBank/DDBJ whole genome shotgun (WGS) entry which is preliminary data.</text>
</comment>
<evidence type="ECO:0000313" key="2">
    <source>
        <dbReference type="Proteomes" id="UP000789920"/>
    </source>
</evidence>
<reference evidence="1" key="1">
    <citation type="submission" date="2021-06" db="EMBL/GenBank/DDBJ databases">
        <authorList>
            <person name="Kallberg Y."/>
            <person name="Tangrot J."/>
            <person name="Rosling A."/>
        </authorList>
    </citation>
    <scope>NUCLEOTIDE SEQUENCE</scope>
    <source>
        <strain evidence="1">MA461A</strain>
    </source>
</reference>
<sequence length="150" mass="17741">CTLNNNRQLVQTHSQRVYNLNNLNNLKPNQICQVFISFKAVEALNIIPVPQEVMCQDLTNNMIWRSIGNTSFLLNFSNKYKISYYEAKLCTLFPFPTNDRYLIINHLKNRSLIEVATRVNDNEYEVLFQELCIFFNKTPTDSFNIRYFEL</sequence>
<dbReference type="EMBL" id="CAJVQC010042257">
    <property type="protein sequence ID" value="CAG8774892.1"/>
    <property type="molecule type" value="Genomic_DNA"/>
</dbReference>
<gene>
    <name evidence="1" type="ORF">RPERSI_LOCUS16851</name>
</gene>
<feature type="non-terminal residue" evidence="1">
    <location>
        <position position="1"/>
    </location>
</feature>